<organism evidence="2 3">
    <name type="scientific">Oenococcus sicerae</name>
    <dbReference type="NCBI Taxonomy" id="2203724"/>
    <lineage>
        <taxon>Bacteria</taxon>
        <taxon>Bacillati</taxon>
        <taxon>Bacillota</taxon>
        <taxon>Bacilli</taxon>
        <taxon>Lactobacillales</taxon>
        <taxon>Lactobacillaceae</taxon>
        <taxon>Oenococcus</taxon>
    </lineage>
</organism>
<feature type="transmembrane region" description="Helical" evidence="1">
    <location>
        <begin position="6"/>
        <end position="25"/>
    </location>
</feature>
<feature type="transmembrane region" description="Helical" evidence="1">
    <location>
        <begin position="57"/>
        <end position="80"/>
    </location>
</feature>
<evidence type="ECO:0000313" key="2">
    <source>
        <dbReference type="EMBL" id="QAS70469.1"/>
    </source>
</evidence>
<name>A0ABX5QPD0_9LACO</name>
<keyword evidence="1" id="KW-0812">Transmembrane</keyword>
<keyword evidence="1" id="KW-1133">Transmembrane helix</keyword>
<dbReference type="EMBL" id="CP029684">
    <property type="protein sequence ID" value="QAS70469.1"/>
    <property type="molecule type" value="Genomic_DNA"/>
</dbReference>
<keyword evidence="3" id="KW-1185">Reference proteome</keyword>
<keyword evidence="1" id="KW-0472">Membrane</keyword>
<reference evidence="2 3" key="1">
    <citation type="journal article" date="2019" name="Syst. Appl. Microbiol.">
        <title>Oenococcus sicerae sp. nov., isolated from French cider.</title>
        <authorList>
            <person name="Cousin F.J."/>
            <person name="Le Guellec R."/>
            <person name="Chagnot C."/>
            <person name="Goux D."/>
            <person name="Dalmasso M."/>
            <person name="Laplace J.M."/>
            <person name="Cretenet M."/>
        </authorList>
    </citation>
    <scope>NUCLEOTIDE SEQUENCE [LARGE SCALE GENOMIC DNA]</scope>
    <source>
        <strain evidence="2 3">UCMA 15228</strain>
    </source>
</reference>
<dbReference type="Proteomes" id="UP000286907">
    <property type="component" value="Chromosome"/>
</dbReference>
<evidence type="ECO:0000256" key="1">
    <source>
        <dbReference type="SAM" id="Phobius"/>
    </source>
</evidence>
<sequence length="87" mass="10147">MFTAMFWILVIWFLVNAIWMWFALDNQNLQKIFAWVNVVAVVAGFWTYYGASKVSGLSGWFMALNWLNVVLACLQFYFAYRSANKTA</sequence>
<dbReference type="RefSeq" id="WP_128686936.1">
    <property type="nucleotide sequence ID" value="NZ_CP029684.2"/>
</dbReference>
<proteinExistence type="predicted"/>
<accession>A0ABX5QPD0</accession>
<gene>
    <name evidence="2" type="ORF">DLJ48_08020</name>
</gene>
<evidence type="ECO:0000313" key="3">
    <source>
        <dbReference type="Proteomes" id="UP000286907"/>
    </source>
</evidence>
<feature type="transmembrane region" description="Helical" evidence="1">
    <location>
        <begin position="32"/>
        <end position="51"/>
    </location>
</feature>
<protein>
    <submittedName>
        <fullName evidence="2">Uncharacterized protein</fullName>
    </submittedName>
</protein>